<sequence length="460" mass="47912">MDTSRRSLRPSTRTATRTVLALSAALTLSLTAACSSSSSGNGAANPAAAKSSAADALTTPTTLTFWTWVPSIQTTVDAFEKKYPNIKVNVVNAGQSAAEYTKLQTAIKAGSGAPDVAQIEYFALPQFALSKQVVDLTAYGAASLKSSYTPSAWNQVALQGGIYGYPQDTGPLTMFYRTDIFKSLGLTAPTTWDEFAADAAKIHAADPTHYITSIDPGDAGGVDSLIWQAGGKPYQTTGSTSVTVNLKDSGSAKFATLWTSLLSKKLVDPTPGWTTDWWKSMGSGKYAMWIAGAWAPGSLETTIAATKGKWAAAPVPQWTAGANASAENGGSSDAVVSTSTHKAAAAAFAAWLNSSTEGATSLNSIGLFPATTGLLDSSAFLDQTFPFFNGQKANQVFAASSKAVTAGWQYLPYQVYANSVFKDSVGQAITNGSDLSTALGSWQTAISQYGTQQGFTVANG</sequence>
<name>A0ABV6UI53_9ACTN</name>
<protein>
    <submittedName>
        <fullName evidence="2">Extracellular solute-binding protein</fullName>
    </submittedName>
</protein>
<keyword evidence="1" id="KW-0732">Signal</keyword>
<dbReference type="Gene3D" id="3.40.190.10">
    <property type="entry name" value="Periplasmic binding protein-like II"/>
    <property type="match status" value="1"/>
</dbReference>
<reference evidence="2 3" key="1">
    <citation type="submission" date="2024-09" db="EMBL/GenBank/DDBJ databases">
        <authorList>
            <person name="Lee S.D."/>
        </authorList>
    </citation>
    <scope>NUCLEOTIDE SEQUENCE [LARGE SCALE GENOMIC DNA]</scope>
    <source>
        <strain evidence="2 3">N1-5</strain>
    </source>
</reference>
<dbReference type="EMBL" id="JBHEZZ010000003">
    <property type="protein sequence ID" value="MFC1401121.1"/>
    <property type="molecule type" value="Genomic_DNA"/>
</dbReference>
<dbReference type="RefSeq" id="WP_051725564.1">
    <property type="nucleotide sequence ID" value="NZ_JBHEZZ010000003.1"/>
</dbReference>
<comment type="caution">
    <text evidence="2">The sequence shown here is derived from an EMBL/GenBank/DDBJ whole genome shotgun (WGS) entry which is preliminary data.</text>
</comment>
<gene>
    <name evidence="2" type="ORF">ACEZDJ_07460</name>
</gene>
<dbReference type="Proteomes" id="UP001592528">
    <property type="component" value="Unassembled WGS sequence"/>
</dbReference>
<dbReference type="PANTHER" id="PTHR43649">
    <property type="entry name" value="ARABINOSE-BINDING PROTEIN-RELATED"/>
    <property type="match status" value="1"/>
</dbReference>
<dbReference type="InterPro" id="IPR006059">
    <property type="entry name" value="SBP"/>
</dbReference>
<feature type="chain" id="PRO_5046476815" evidence="1">
    <location>
        <begin position="33"/>
        <end position="460"/>
    </location>
</feature>
<proteinExistence type="predicted"/>
<dbReference type="InterPro" id="IPR050490">
    <property type="entry name" value="Bact_solute-bd_prot1"/>
</dbReference>
<accession>A0ABV6UI53</accession>
<keyword evidence="3" id="KW-1185">Reference proteome</keyword>
<feature type="signal peptide" evidence="1">
    <location>
        <begin position="1"/>
        <end position="32"/>
    </location>
</feature>
<evidence type="ECO:0000256" key="1">
    <source>
        <dbReference type="SAM" id="SignalP"/>
    </source>
</evidence>
<evidence type="ECO:0000313" key="3">
    <source>
        <dbReference type="Proteomes" id="UP001592528"/>
    </source>
</evidence>
<dbReference type="PROSITE" id="PS51257">
    <property type="entry name" value="PROKAR_LIPOPROTEIN"/>
    <property type="match status" value="1"/>
</dbReference>
<organism evidence="2 3">
    <name type="scientific">Streptacidiphilus cavernicola</name>
    <dbReference type="NCBI Taxonomy" id="3342716"/>
    <lineage>
        <taxon>Bacteria</taxon>
        <taxon>Bacillati</taxon>
        <taxon>Actinomycetota</taxon>
        <taxon>Actinomycetes</taxon>
        <taxon>Kitasatosporales</taxon>
        <taxon>Streptomycetaceae</taxon>
        <taxon>Streptacidiphilus</taxon>
    </lineage>
</organism>
<dbReference type="PANTHER" id="PTHR43649:SF14">
    <property type="entry name" value="BLR3389 PROTEIN"/>
    <property type="match status" value="1"/>
</dbReference>
<dbReference type="Pfam" id="PF01547">
    <property type="entry name" value="SBP_bac_1"/>
    <property type="match status" value="1"/>
</dbReference>
<evidence type="ECO:0000313" key="2">
    <source>
        <dbReference type="EMBL" id="MFC1401121.1"/>
    </source>
</evidence>
<dbReference type="SUPFAM" id="SSF53850">
    <property type="entry name" value="Periplasmic binding protein-like II"/>
    <property type="match status" value="1"/>
</dbReference>